<dbReference type="InterPro" id="IPR029069">
    <property type="entry name" value="HotDog_dom_sf"/>
</dbReference>
<dbReference type="Pfam" id="PF01575">
    <property type="entry name" value="MaoC_dehydratas"/>
    <property type="match status" value="1"/>
</dbReference>
<evidence type="ECO:0000313" key="3">
    <source>
        <dbReference type="EMBL" id="BBE33414.1"/>
    </source>
</evidence>
<keyword evidence="1" id="KW-0472">Membrane</keyword>
<protein>
    <recommendedName>
        <fullName evidence="2">MaoC-like domain-containing protein</fullName>
    </recommendedName>
</protein>
<evidence type="ECO:0000313" key="4">
    <source>
        <dbReference type="Proteomes" id="UP000275727"/>
    </source>
</evidence>
<dbReference type="PANTHER" id="PTHR42993">
    <property type="entry name" value="MAOC-LIKE DEHYDRATASE DOMAIN-CONTAINING PROTEIN"/>
    <property type="match status" value="1"/>
</dbReference>
<dbReference type="Gene3D" id="3.10.129.10">
    <property type="entry name" value="Hotdog Thioesterase"/>
    <property type="match status" value="1"/>
</dbReference>
<keyword evidence="1" id="KW-0812">Transmembrane</keyword>
<dbReference type="SUPFAM" id="SSF54637">
    <property type="entry name" value="Thioesterase/thiol ester dehydrase-isomerase"/>
    <property type="match status" value="1"/>
</dbReference>
<accession>A0AAD1D4Z4</accession>
<dbReference type="PANTHER" id="PTHR42993:SF1">
    <property type="entry name" value="MAOC-LIKE DEHYDRATASE DOMAIN-CONTAINING PROTEIN"/>
    <property type="match status" value="1"/>
</dbReference>
<evidence type="ECO:0000259" key="2">
    <source>
        <dbReference type="Pfam" id="PF01575"/>
    </source>
</evidence>
<organism evidence="3 4">
    <name type="scientific">Sphingosinicella microcystinivorans</name>
    <dbReference type="NCBI Taxonomy" id="335406"/>
    <lineage>
        <taxon>Bacteria</taxon>
        <taxon>Pseudomonadati</taxon>
        <taxon>Pseudomonadota</taxon>
        <taxon>Alphaproteobacteria</taxon>
        <taxon>Sphingomonadales</taxon>
        <taxon>Sphingosinicellaceae</taxon>
        <taxon>Sphingosinicella</taxon>
    </lineage>
</organism>
<dbReference type="AlphaFoldDB" id="A0AAD1D4Z4"/>
<dbReference type="KEGG" id="smic:SmB9_10720"/>
<dbReference type="Proteomes" id="UP000275727">
    <property type="component" value="Chromosome"/>
</dbReference>
<feature type="domain" description="MaoC-like" evidence="2">
    <location>
        <begin position="5"/>
        <end position="98"/>
    </location>
</feature>
<dbReference type="EMBL" id="AP018711">
    <property type="protein sequence ID" value="BBE33414.1"/>
    <property type="molecule type" value="Genomic_DNA"/>
</dbReference>
<keyword evidence="1" id="KW-1133">Transmembrane helix</keyword>
<reference evidence="3 4" key="1">
    <citation type="submission" date="2018-06" db="EMBL/GenBank/DDBJ databases">
        <title>Complete Genome Sequence of the Microcystin-Degrading Bacterium Sphingosinicella microcystinivorans Strain B-9.</title>
        <authorList>
            <person name="Jin H."/>
            <person name="Nishizawa T."/>
            <person name="Guo Y."/>
            <person name="Nishizawa A."/>
            <person name="Park H."/>
            <person name="Kato H."/>
            <person name="Tsuji K."/>
            <person name="Harada K."/>
        </authorList>
    </citation>
    <scope>NUCLEOTIDE SEQUENCE [LARGE SCALE GENOMIC DNA]</scope>
    <source>
        <strain evidence="3 4">B9</strain>
    </source>
</reference>
<name>A0AAD1D4Z4_SPHMI</name>
<proteinExistence type="predicted"/>
<dbReference type="RefSeq" id="WP_121053453.1">
    <property type="nucleotide sequence ID" value="NZ_AP018711.1"/>
</dbReference>
<gene>
    <name evidence="3" type="ORF">SmB9_10720</name>
</gene>
<dbReference type="InterPro" id="IPR002539">
    <property type="entry name" value="MaoC-like_dom"/>
</dbReference>
<sequence length="120" mass="13431">MTIRLHLDPNWARETGPFGTTVAFGFCTMSLLTHLLHSAMKTAPARTPSAEGYYLNYGIDRLRFIEPVPVGSRVRGAFVVKHVRNDARNRILVAFGVTVEIEGLDRPALVAEWLGIWVRP</sequence>
<evidence type="ECO:0000256" key="1">
    <source>
        <dbReference type="SAM" id="Phobius"/>
    </source>
</evidence>
<feature type="transmembrane region" description="Helical" evidence="1">
    <location>
        <begin position="16"/>
        <end position="36"/>
    </location>
</feature>